<feature type="domain" description="Resolvase/invertase-type recombinase catalytic" evidence="7">
    <location>
        <begin position="1"/>
        <end position="103"/>
    </location>
</feature>
<evidence type="ECO:0000313" key="8">
    <source>
        <dbReference type="EMBL" id="BBM84490.1"/>
    </source>
</evidence>
<dbReference type="GO" id="GO:0015074">
    <property type="term" value="P:DNA integration"/>
    <property type="evidence" value="ECO:0007669"/>
    <property type="project" value="UniProtKB-KW"/>
</dbReference>
<dbReference type="PROSITE" id="PS51736">
    <property type="entry name" value="RECOMBINASES_3"/>
    <property type="match status" value="1"/>
</dbReference>
<sequence length="103" mass="11539">MLVGYARVSSVGQKLDVQLEKLNGCEKIFQEKKSGTTDQRPALQECINFVREGDTLVVTKLDRLARSTLHLCKISDMLNNKGVHLKVIDQCIDTSMSTGRLLF</sequence>
<organism evidence="8 9">
    <name type="scientific">Uabimicrobium amorphum</name>
    <dbReference type="NCBI Taxonomy" id="2596890"/>
    <lineage>
        <taxon>Bacteria</taxon>
        <taxon>Pseudomonadati</taxon>
        <taxon>Planctomycetota</taxon>
        <taxon>Candidatus Uabimicrobiia</taxon>
        <taxon>Candidatus Uabimicrobiales</taxon>
        <taxon>Candidatus Uabimicrobiaceae</taxon>
        <taxon>Candidatus Uabimicrobium</taxon>
    </lineage>
</organism>
<dbReference type="AlphaFoldDB" id="A0A5S9IMY6"/>
<evidence type="ECO:0000256" key="1">
    <source>
        <dbReference type="ARBA" id="ARBA00009913"/>
    </source>
</evidence>
<keyword evidence="3" id="KW-0238">DNA-binding</keyword>
<dbReference type="Pfam" id="PF00239">
    <property type="entry name" value="Resolvase"/>
    <property type="match status" value="1"/>
</dbReference>
<proteinExistence type="inferred from homology"/>
<dbReference type="GO" id="GO:0003677">
    <property type="term" value="F:DNA binding"/>
    <property type="evidence" value="ECO:0007669"/>
    <property type="project" value="UniProtKB-KW"/>
</dbReference>
<protein>
    <submittedName>
        <fullName evidence="8">DNA invertase</fullName>
    </submittedName>
</protein>
<name>A0A5S9IMY6_UABAM</name>
<dbReference type="InterPro" id="IPR006118">
    <property type="entry name" value="Recombinase_CS"/>
</dbReference>
<dbReference type="EMBL" id="AP019860">
    <property type="protein sequence ID" value="BBM84490.1"/>
    <property type="molecule type" value="Genomic_DNA"/>
</dbReference>
<dbReference type="PROSITE" id="PS00398">
    <property type="entry name" value="RECOMBINASES_2"/>
    <property type="match status" value="1"/>
</dbReference>
<dbReference type="InterPro" id="IPR036162">
    <property type="entry name" value="Resolvase-like_N_sf"/>
</dbReference>
<feature type="active site" description="O-(5'-phospho-DNA)-serine intermediate" evidence="5 6">
    <location>
        <position position="9"/>
    </location>
</feature>
<dbReference type="KEGG" id="uam:UABAM_02851"/>
<evidence type="ECO:0000256" key="6">
    <source>
        <dbReference type="PROSITE-ProRule" id="PRU10137"/>
    </source>
</evidence>
<comment type="similarity">
    <text evidence="1">Belongs to the site-specific recombinase resolvase family.</text>
</comment>
<dbReference type="SUPFAM" id="SSF53041">
    <property type="entry name" value="Resolvase-like"/>
    <property type="match status" value="1"/>
</dbReference>
<accession>A0A5S9IMY6</accession>
<evidence type="ECO:0000256" key="3">
    <source>
        <dbReference type="ARBA" id="ARBA00023125"/>
    </source>
</evidence>
<keyword evidence="9" id="KW-1185">Reference proteome</keyword>
<dbReference type="Proteomes" id="UP000326354">
    <property type="component" value="Chromosome"/>
</dbReference>
<keyword evidence="4" id="KW-0233">DNA recombination</keyword>
<keyword evidence="2" id="KW-0229">DNA integration</keyword>
<dbReference type="InterPro" id="IPR006119">
    <property type="entry name" value="Resolv_N"/>
</dbReference>
<reference evidence="8 9" key="1">
    <citation type="submission" date="2019-08" db="EMBL/GenBank/DDBJ databases">
        <title>Complete genome sequence of Candidatus Uab amorphum.</title>
        <authorList>
            <person name="Shiratori T."/>
            <person name="Suzuki S."/>
            <person name="Kakizawa Y."/>
            <person name="Ishida K."/>
        </authorList>
    </citation>
    <scope>NUCLEOTIDE SEQUENCE [LARGE SCALE GENOMIC DNA]</scope>
    <source>
        <strain evidence="8 9">SRT547</strain>
    </source>
</reference>
<dbReference type="InterPro" id="IPR050639">
    <property type="entry name" value="SSR_resolvase"/>
</dbReference>
<dbReference type="Gene3D" id="3.40.50.1390">
    <property type="entry name" value="Resolvase, N-terminal catalytic domain"/>
    <property type="match status" value="1"/>
</dbReference>
<dbReference type="PROSITE" id="PS00397">
    <property type="entry name" value="RECOMBINASES_1"/>
    <property type="match status" value="1"/>
</dbReference>
<evidence type="ECO:0000259" key="7">
    <source>
        <dbReference type="PROSITE" id="PS51736"/>
    </source>
</evidence>
<dbReference type="SMART" id="SM00857">
    <property type="entry name" value="Resolvase"/>
    <property type="match status" value="1"/>
</dbReference>
<gene>
    <name evidence="8" type="ORF">UABAM_02851</name>
</gene>
<dbReference type="PANTHER" id="PTHR30461">
    <property type="entry name" value="DNA-INVERTASE FROM LAMBDOID PROPHAGE"/>
    <property type="match status" value="1"/>
</dbReference>
<evidence type="ECO:0000256" key="2">
    <source>
        <dbReference type="ARBA" id="ARBA00022908"/>
    </source>
</evidence>
<dbReference type="GO" id="GO:0000150">
    <property type="term" value="F:DNA strand exchange activity"/>
    <property type="evidence" value="ECO:0007669"/>
    <property type="project" value="InterPro"/>
</dbReference>
<dbReference type="PANTHER" id="PTHR30461:SF26">
    <property type="entry name" value="RESOLVASE HOMOLOG YNEB"/>
    <property type="match status" value="1"/>
</dbReference>
<dbReference type="CDD" id="cd03768">
    <property type="entry name" value="SR_ResInv"/>
    <property type="match status" value="1"/>
</dbReference>
<evidence type="ECO:0000256" key="5">
    <source>
        <dbReference type="PIRSR" id="PIRSR606118-50"/>
    </source>
</evidence>
<evidence type="ECO:0000313" key="9">
    <source>
        <dbReference type="Proteomes" id="UP000326354"/>
    </source>
</evidence>
<evidence type="ECO:0000256" key="4">
    <source>
        <dbReference type="ARBA" id="ARBA00023172"/>
    </source>
</evidence>